<sequence>MTQISATSAPNPAWQAASASAAAPVPVSNSVQPAAVQTDYAVSGAAVSLGLGATASGVYQSPSALPSLSSANWEHDANDAISTQMAGNYVSTTLAGRFEALGAAVLERFRDDGANYSQSILQARPGSVSGAALHQRQHTQADNQITLAITTAGGARVEVSLGSDANGLAVSLNVTEGEVSDEERAAIANLAGAFQDAVDGLASEPPRLALGKLGSFDTTLLSAVDLKATVSLGNQHSQTVSFHADAKSRSVSSTGPAGTVSVDLDLSKPTTLGSATQRAAAVDSYLRQFDAARTRGEGDAFTMSLFKDAFSSLHADYGDVAVQRPGQAGASALNRADRSMLSGLADFNASVRQNSVSLNPRKPEELDTFTYTVSQRTNLYGSDALNRGITQQIDSRLSASYHRSLSPEISLMLTSDRESQNYYYYQVDDTSSSRTDIAYENGALTQAQLTQSSNQSTHMQKFVMGAMVQEYTLPTSTSRTHDLTALVREATREDDGAGMNPRDQVEAIRTRRYEQLAASVARLRG</sequence>
<evidence type="ECO:0000313" key="1">
    <source>
        <dbReference type="EMBL" id="OZI29256.1"/>
    </source>
</evidence>
<reference evidence="1 2" key="1">
    <citation type="submission" date="2017-05" db="EMBL/GenBank/DDBJ databases">
        <title>Complete and WGS of Bordetella genogroups.</title>
        <authorList>
            <person name="Spilker T."/>
            <person name="LiPuma J."/>
        </authorList>
    </citation>
    <scope>NUCLEOTIDE SEQUENCE [LARGE SCALE GENOMIC DNA]</scope>
    <source>
        <strain evidence="1 2">AU17610</strain>
    </source>
</reference>
<proteinExistence type="predicted"/>
<dbReference type="EMBL" id="NEVL01000005">
    <property type="protein sequence ID" value="OZI29256.1"/>
    <property type="molecule type" value="Genomic_DNA"/>
</dbReference>
<organism evidence="1 2">
    <name type="scientific">Bordetella genomosp. 1</name>
    <dbReference type="NCBI Taxonomy" id="1395607"/>
    <lineage>
        <taxon>Bacteria</taxon>
        <taxon>Pseudomonadati</taxon>
        <taxon>Pseudomonadota</taxon>
        <taxon>Betaproteobacteria</taxon>
        <taxon>Burkholderiales</taxon>
        <taxon>Alcaligenaceae</taxon>
        <taxon>Bordetella</taxon>
    </lineage>
</organism>
<comment type="caution">
    <text evidence="1">The sequence shown here is derived from an EMBL/GenBank/DDBJ whole genome shotgun (WGS) entry which is preliminary data.</text>
</comment>
<dbReference type="AlphaFoldDB" id="A0A261RVZ0"/>
<protein>
    <recommendedName>
        <fullName evidence="3">Lactate dehydrogenase</fullName>
    </recommendedName>
</protein>
<dbReference type="OrthoDB" id="5941093at2"/>
<evidence type="ECO:0008006" key="3">
    <source>
        <dbReference type="Google" id="ProtNLM"/>
    </source>
</evidence>
<gene>
    <name evidence="1" type="ORF">CEG14_21795</name>
</gene>
<dbReference type="Proteomes" id="UP000217005">
    <property type="component" value="Unassembled WGS sequence"/>
</dbReference>
<name>A0A261RVZ0_9BORD</name>
<dbReference type="RefSeq" id="WP_094828494.1">
    <property type="nucleotide sequence ID" value="NZ_NEVL01000005.1"/>
</dbReference>
<accession>A0A261RVZ0</accession>
<evidence type="ECO:0000313" key="2">
    <source>
        <dbReference type="Proteomes" id="UP000217005"/>
    </source>
</evidence>